<evidence type="ECO:0000313" key="3">
    <source>
        <dbReference type="WBParaSite" id="MhA1_Contig722.frz3.gene18"/>
    </source>
</evidence>
<evidence type="ECO:0000313" key="2">
    <source>
        <dbReference type="Proteomes" id="UP000095281"/>
    </source>
</evidence>
<organism evidence="2 3">
    <name type="scientific">Meloidogyne hapla</name>
    <name type="common">Root-knot nematode worm</name>
    <dbReference type="NCBI Taxonomy" id="6305"/>
    <lineage>
        <taxon>Eukaryota</taxon>
        <taxon>Metazoa</taxon>
        <taxon>Ecdysozoa</taxon>
        <taxon>Nematoda</taxon>
        <taxon>Chromadorea</taxon>
        <taxon>Rhabditida</taxon>
        <taxon>Tylenchina</taxon>
        <taxon>Tylenchomorpha</taxon>
        <taxon>Tylenchoidea</taxon>
        <taxon>Meloidogynidae</taxon>
        <taxon>Meloidogyninae</taxon>
        <taxon>Meloidogyne</taxon>
    </lineage>
</organism>
<evidence type="ECO:0000259" key="1">
    <source>
        <dbReference type="Pfam" id="PF14688"/>
    </source>
</evidence>
<dbReference type="AlphaFoldDB" id="A0A1I8BWW5"/>
<feature type="domain" description="DUF4461" evidence="1">
    <location>
        <begin position="2"/>
        <end position="178"/>
    </location>
</feature>
<dbReference type="WBParaSite" id="MhA1_Contig722.frz3.gene18">
    <property type="protein sequence ID" value="MhA1_Contig722.frz3.gene18"/>
    <property type="gene ID" value="MhA1_Contig722.frz3.gene18"/>
</dbReference>
<reference evidence="3" key="1">
    <citation type="submission" date="2016-11" db="UniProtKB">
        <authorList>
            <consortium name="WormBaseParasite"/>
        </authorList>
    </citation>
    <scope>IDENTIFICATION</scope>
</reference>
<name>A0A1I8BWW5_MELHA</name>
<protein>
    <submittedName>
        <fullName evidence="3">DUF4461 domain-containing protein</fullName>
    </submittedName>
</protein>
<keyword evidence="2" id="KW-1185">Reference proteome</keyword>
<sequence length="187" mass="20918">MRRCLINVLEMINHADKHSKDFIIYSLNGRKLSFGRGSHICCDGSLQFGADDAIGAWQKICIESAKFQMFEVQNLERLVERVVELLGGINLLVQPHDGLLQTIKNMKLFIARICSQPSTEISSINSLLKKGQQVEIMSGYSELALLHGILQIPCNVDIQSMKNFILKNDASKAEEMRKDSLPVVGLC</sequence>
<dbReference type="Pfam" id="PF14688">
    <property type="entry name" value="DUF4461"/>
    <property type="match status" value="1"/>
</dbReference>
<dbReference type="Proteomes" id="UP000095281">
    <property type="component" value="Unplaced"/>
</dbReference>
<proteinExistence type="predicted"/>
<accession>A0A1I8BWW5</accession>
<dbReference type="InterPro" id="IPR027989">
    <property type="entry name" value="DUF4461"/>
</dbReference>